<evidence type="ECO:0000256" key="3">
    <source>
        <dbReference type="ARBA" id="ARBA00004239"/>
    </source>
</evidence>
<dbReference type="PANTHER" id="PTHR14218:SF34">
    <property type="entry name" value="TRIPEPTIDYL-PEPTIDASE SED4"/>
    <property type="match status" value="1"/>
</dbReference>
<keyword evidence="11 15" id="KW-0106">Calcium</keyword>
<accession>A0AA38R9E0</accession>
<evidence type="ECO:0000256" key="4">
    <source>
        <dbReference type="ARBA" id="ARBA00012462"/>
    </source>
</evidence>
<evidence type="ECO:0000256" key="10">
    <source>
        <dbReference type="ARBA" id="ARBA00022825"/>
    </source>
</evidence>
<feature type="binding site" evidence="15">
    <location>
        <position position="577"/>
    </location>
    <ligand>
        <name>Ca(2+)</name>
        <dbReference type="ChEBI" id="CHEBI:29108"/>
    </ligand>
</feature>
<dbReference type="GO" id="GO:0004252">
    <property type="term" value="F:serine-type endopeptidase activity"/>
    <property type="evidence" value="ECO:0007669"/>
    <property type="project" value="UniProtKB-UniRule"/>
</dbReference>
<dbReference type="Proteomes" id="UP001174691">
    <property type="component" value="Unassembled WGS sequence"/>
</dbReference>
<gene>
    <name evidence="18" type="ORF">NKR19_g7697</name>
</gene>
<evidence type="ECO:0000256" key="11">
    <source>
        <dbReference type="ARBA" id="ARBA00022837"/>
    </source>
</evidence>
<dbReference type="Gene3D" id="3.40.50.200">
    <property type="entry name" value="Peptidase S8/S53 domain"/>
    <property type="match status" value="1"/>
</dbReference>
<feature type="active site" description="Charge relay system" evidence="15">
    <location>
        <position position="285"/>
    </location>
</feature>
<keyword evidence="8 16" id="KW-0732">Signal</keyword>
<dbReference type="InterPro" id="IPR036852">
    <property type="entry name" value="Peptidase_S8/S53_dom_sf"/>
</dbReference>
<dbReference type="PROSITE" id="PS51695">
    <property type="entry name" value="SEDOLISIN"/>
    <property type="match status" value="1"/>
</dbReference>
<evidence type="ECO:0000256" key="1">
    <source>
        <dbReference type="ARBA" id="ARBA00001910"/>
    </source>
</evidence>
<evidence type="ECO:0000256" key="12">
    <source>
        <dbReference type="ARBA" id="ARBA00023026"/>
    </source>
</evidence>
<feature type="signal peptide" evidence="16">
    <location>
        <begin position="1"/>
        <end position="23"/>
    </location>
</feature>
<dbReference type="InterPro" id="IPR050819">
    <property type="entry name" value="Tripeptidyl-peptidase_I"/>
</dbReference>
<evidence type="ECO:0000256" key="9">
    <source>
        <dbReference type="ARBA" id="ARBA00022801"/>
    </source>
</evidence>
<evidence type="ECO:0000313" key="18">
    <source>
        <dbReference type="EMBL" id="KAJ9138773.1"/>
    </source>
</evidence>
<dbReference type="InterPro" id="IPR023828">
    <property type="entry name" value="Peptidase_S8_Ser-AS"/>
</dbReference>
<comment type="function">
    <text evidence="2">Secreted tripeptidyl-peptidase which degrades proteins at acidic pHs and is involved in virulence.</text>
</comment>
<feature type="domain" description="Peptidase S53" evidence="17">
    <location>
        <begin position="210"/>
        <end position="597"/>
    </location>
</feature>
<dbReference type="SUPFAM" id="SSF52743">
    <property type="entry name" value="Subtilisin-like"/>
    <property type="match status" value="1"/>
</dbReference>
<keyword evidence="14" id="KW-0325">Glycoprotein</keyword>
<feature type="chain" id="PRO_5041288865" description="tripeptidyl-peptidase II" evidence="16">
    <location>
        <begin position="24"/>
        <end position="597"/>
    </location>
</feature>
<keyword evidence="6 15" id="KW-0645">Protease</keyword>
<feature type="binding site" evidence="15">
    <location>
        <position position="549"/>
    </location>
    <ligand>
        <name>Ca(2+)</name>
        <dbReference type="ChEBI" id="CHEBI:29108"/>
    </ligand>
</feature>
<comment type="caution">
    <text evidence="18">The sequence shown here is derived from an EMBL/GenBank/DDBJ whole genome shotgun (WGS) entry which is preliminary data.</text>
</comment>
<dbReference type="EMBL" id="JANBVN010000139">
    <property type="protein sequence ID" value="KAJ9138773.1"/>
    <property type="molecule type" value="Genomic_DNA"/>
</dbReference>
<evidence type="ECO:0000313" key="19">
    <source>
        <dbReference type="Proteomes" id="UP001174691"/>
    </source>
</evidence>
<comment type="catalytic activity">
    <reaction evidence="1">
        <text>Release of an N-terminal tripeptide from a polypeptide.</text>
        <dbReference type="EC" id="3.4.14.10"/>
    </reaction>
</comment>
<dbReference type="EC" id="3.4.14.10" evidence="4"/>
<comment type="cofactor">
    <cofactor evidence="15">
        <name>Ca(2+)</name>
        <dbReference type="ChEBI" id="CHEBI:29108"/>
    </cofactor>
    <text evidence="15">Binds 1 Ca(2+) ion per subunit.</text>
</comment>
<evidence type="ECO:0000256" key="5">
    <source>
        <dbReference type="ARBA" id="ARBA00022525"/>
    </source>
</evidence>
<evidence type="ECO:0000256" key="6">
    <source>
        <dbReference type="ARBA" id="ARBA00022670"/>
    </source>
</evidence>
<dbReference type="Pfam" id="PF00082">
    <property type="entry name" value="Peptidase_S8"/>
    <property type="match status" value="1"/>
</dbReference>
<evidence type="ECO:0000256" key="2">
    <source>
        <dbReference type="ARBA" id="ARBA00002451"/>
    </source>
</evidence>
<reference evidence="18" key="1">
    <citation type="submission" date="2022-07" db="EMBL/GenBank/DDBJ databases">
        <title>Fungi with potential for degradation of polypropylene.</title>
        <authorList>
            <person name="Gostincar C."/>
        </authorList>
    </citation>
    <scope>NUCLEOTIDE SEQUENCE</scope>
    <source>
        <strain evidence="18">EXF-13287</strain>
    </source>
</reference>
<feature type="binding site" evidence="15">
    <location>
        <position position="548"/>
    </location>
    <ligand>
        <name>Ca(2+)</name>
        <dbReference type="ChEBI" id="CHEBI:29108"/>
    </ligand>
</feature>
<feature type="binding site" evidence="15">
    <location>
        <position position="575"/>
    </location>
    <ligand>
        <name>Ca(2+)</name>
        <dbReference type="ChEBI" id="CHEBI:29108"/>
    </ligand>
</feature>
<keyword evidence="19" id="KW-1185">Reference proteome</keyword>
<dbReference type="InterPro" id="IPR000209">
    <property type="entry name" value="Peptidase_S8/S53_dom"/>
</dbReference>
<keyword evidence="13" id="KW-0865">Zymogen</keyword>
<keyword evidence="12" id="KW-0843">Virulence</keyword>
<dbReference type="FunFam" id="3.40.50.200:FF:000015">
    <property type="entry name" value="Tripeptidyl peptidase A"/>
    <property type="match status" value="1"/>
</dbReference>
<dbReference type="GO" id="GO:0005576">
    <property type="term" value="C:extracellular region"/>
    <property type="evidence" value="ECO:0007669"/>
    <property type="project" value="UniProtKB-SubCell"/>
</dbReference>
<feature type="active site" description="Charge relay system" evidence="15">
    <location>
        <position position="289"/>
    </location>
</feature>
<dbReference type="PROSITE" id="PS00138">
    <property type="entry name" value="SUBTILASE_SER"/>
    <property type="match status" value="1"/>
</dbReference>
<keyword evidence="7 15" id="KW-0479">Metal-binding</keyword>
<dbReference type="GO" id="GO:0006508">
    <property type="term" value="P:proteolysis"/>
    <property type="evidence" value="ECO:0007669"/>
    <property type="project" value="UniProtKB-KW"/>
</dbReference>
<dbReference type="InterPro" id="IPR015366">
    <property type="entry name" value="S53_propep"/>
</dbReference>
<keyword evidence="9 15" id="KW-0378">Hydrolase</keyword>
<comment type="subcellular location">
    <subcellularLocation>
        <location evidence="3">Secreted</location>
        <location evidence="3">Extracellular space</location>
    </subcellularLocation>
</comment>
<dbReference type="CDD" id="cd11377">
    <property type="entry name" value="Pro-peptidase_S53"/>
    <property type="match status" value="1"/>
</dbReference>
<proteinExistence type="predicted"/>
<evidence type="ECO:0000256" key="8">
    <source>
        <dbReference type="ARBA" id="ARBA00022729"/>
    </source>
</evidence>
<protein>
    <recommendedName>
        <fullName evidence="4">tripeptidyl-peptidase II</fullName>
        <ecNumber evidence="4">3.4.14.10</ecNumber>
    </recommendedName>
</protein>
<dbReference type="AlphaFoldDB" id="A0AA38R9E0"/>
<evidence type="ECO:0000256" key="13">
    <source>
        <dbReference type="ARBA" id="ARBA00023145"/>
    </source>
</evidence>
<evidence type="ECO:0000256" key="15">
    <source>
        <dbReference type="PROSITE-ProRule" id="PRU01032"/>
    </source>
</evidence>
<keyword evidence="10 15" id="KW-0720">Serine protease</keyword>
<evidence type="ECO:0000256" key="16">
    <source>
        <dbReference type="SAM" id="SignalP"/>
    </source>
</evidence>
<evidence type="ECO:0000256" key="14">
    <source>
        <dbReference type="ARBA" id="ARBA00023180"/>
    </source>
</evidence>
<dbReference type="GO" id="GO:0008240">
    <property type="term" value="F:tripeptidyl-peptidase activity"/>
    <property type="evidence" value="ECO:0007669"/>
    <property type="project" value="UniProtKB-EC"/>
</dbReference>
<dbReference type="GO" id="GO:0046872">
    <property type="term" value="F:metal ion binding"/>
    <property type="evidence" value="ECO:0007669"/>
    <property type="project" value="UniProtKB-UniRule"/>
</dbReference>
<dbReference type="CDD" id="cd04056">
    <property type="entry name" value="Peptidases_S53"/>
    <property type="match status" value="1"/>
</dbReference>
<name>A0AA38R9E0_9PEZI</name>
<keyword evidence="5" id="KW-0964">Secreted</keyword>
<dbReference type="SMART" id="SM00944">
    <property type="entry name" value="Pro-kuma_activ"/>
    <property type="match status" value="1"/>
</dbReference>
<dbReference type="InterPro" id="IPR030400">
    <property type="entry name" value="Sedolisin_dom"/>
</dbReference>
<feature type="active site" description="Charge relay system" evidence="15">
    <location>
        <position position="506"/>
    </location>
</feature>
<dbReference type="Pfam" id="PF09286">
    <property type="entry name" value="Pro-kuma_activ"/>
    <property type="match status" value="1"/>
</dbReference>
<evidence type="ECO:0000259" key="17">
    <source>
        <dbReference type="PROSITE" id="PS51695"/>
    </source>
</evidence>
<organism evidence="18 19">
    <name type="scientific">Coniochaeta hoffmannii</name>
    <dbReference type="NCBI Taxonomy" id="91930"/>
    <lineage>
        <taxon>Eukaryota</taxon>
        <taxon>Fungi</taxon>
        <taxon>Dikarya</taxon>
        <taxon>Ascomycota</taxon>
        <taxon>Pezizomycotina</taxon>
        <taxon>Sordariomycetes</taxon>
        <taxon>Sordariomycetidae</taxon>
        <taxon>Coniochaetales</taxon>
        <taxon>Coniochaetaceae</taxon>
        <taxon>Coniochaeta</taxon>
    </lineage>
</organism>
<dbReference type="SUPFAM" id="SSF54897">
    <property type="entry name" value="Protease propeptides/inhibitors"/>
    <property type="match status" value="1"/>
</dbReference>
<sequence>MSFRLGVVALVCAALVVIPGVLGGVHEKLSFVPHGWTEAGPPVGSESVTARFTIALQREFEGLEAKLLDLSTPGSPNYGKWLSREQVEALYPIPANASSKVVEWLKRSGISDYRIDGAFIDFSADIETVNSVLDASYQLYRNSGVTKLRTLRYSIPDDLQGLVAFVDPGTFFGRVRAPRAPAASPARAPTKTRRAFAASNTTVDPSCQTSITPKCLNQMYHIGDYQADPKSGSRIGFGSFLNESALYSDLAEYERFYGIPSQNFTKVLIANGTDDQDPAHGGYGEANLDVQNIVGVAHPLPVTEFITGGSPPFIPTLGQPTPADNNNEPYVPYYRYLLSRENEELPQVISNSYGDQEDGVPLDYAKLTCNLVGLLGLRGITTLFSSGDSGLGGACLAADFKTVEFGSDFPASCPYLTAIGGTSDSNPETAWDGSSGGFSRYFSQPSWQKAAVDGYVGTHVSNETYVYYGKYTNWGGRAMPDVSAHSLDPDFQVIYDGKPDASGGTSASAPVWAGIVGLLNDARLRAGKPALGWLNPLIYGVAKDTFIDITGGYTTGCDAKGGGQVPGARWNATAGWDPTTGFGTPNFQKLKELVLTL</sequence>
<evidence type="ECO:0000256" key="7">
    <source>
        <dbReference type="ARBA" id="ARBA00022723"/>
    </source>
</evidence>
<dbReference type="PANTHER" id="PTHR14218">
    <property type="entry name" value="PROTEASE S8 TRIPEPTIDYL PEPTIDASE I CLN2"/>
    <property type="match status" value="1"/>
</dbReference>